<feature type="transmembrane region" description="Helical" evidence="7">
    <location>
        <begin position="20"/>
        <end position="45"/>
    </location>
</feature>
<keyword evidence="6 7" id="KW-0472">Membrane</keyword>
<sequence>MGGRRRKETSVLLETGTQQLTGIAAWAVSIMEALGGFGAALLIALENLFPPLPSEIILPLAGFSAGTGTAGLTLWSAILWCTGGSLVGAWALYGLGWWLGPERTRAILGKLPLVNTKDIDKTEAFFHRRGGLTVFFGRMVPIFRSLISIPAGVTHMNFLRFTLLTTAGAAIWNTVLISAGYVMGANWHVVEDYVNVFSKIVIVVCAIAAIVWIVLRLRARRRAADAV</sequence>
<feature type="transmembrane region" description="Helical" evidence="7">
    <location>
        <begin position="196"/>
        <end position="215"/>
    </location>
</feature>
<keyword evidence="3" id="KW-1003">Cell membrane</keyword>
<dbReference type="OrthoDB" id="9813426at2"/>
<accession>A0A3P1WSI9</accession>
<dbReference type="Proteomes" id="UP000280935">
    <property type="component" value="Unassembled WGS sequence"/>
</dbReference>
<dbReference type="AlphaFoldDB" id="A0A3P1WSI9"/>
<organism evidence="9 10">
    <name type="scientific">Arachnia propionica</name>
    <dbReference type="NCBI Taxonomy" id="1750"/>
    <lineage>
        <taxon>Bacteria</taxon>
        <taxon>Bacillati</taxon>
        <taxon>Actinomycetota</taxon>
        <taxon>Actinomycetes</taxon>
        <taxon>Propionibacteriales</taxon>
        <taxon>Propionibacteriaceae</taxon>
        <taxon>Arachnia</taxon>
    </lineage>
</organism>
<dbReference type="InterPro" id="IPR032816">
    <property type="entry name" value="VTT_dom"/>
</dbReference>
<gene>
    <name evidence="9" type="ORF">EII35_07510</name>
</gene>
<feature type="transmembrane region" description="Helical" evidence="7">
    <location>
        <begin position="77"/>
        <end position="100"/>
    </location>
</feature>
<dbReference type="PANTHER" id="PTHR42709">
    <property type="entry name" value="ALKALINE PHOSPHATASE LIKE PROTEIN"/>
    <property type="match status" value="1"/>
</dbReference>
<evidence type="ECO:0000313" key="9">
    <source>
        <dbReference type="EMBL" id="RRD49592.1"/>
    </source>
</evidence>
<evidence type="ECO:0000256" key="6">
    <source>
        <dbReference type="ARBA" id="ARBA00023136"/>
    </source>
</evidence>
<evidence type="ECO:0000256" key="5">
    <source>
        <dbReference type="ARBA" id="ARBA00022989"/>
    </source>
</evidence>
<dbReference type="GO" id="GO:0005886">
    <property type="term" value="C:plasma membrane"/>
    <property type="evidence" value="ECO:0007669"/>
    <property type="project" value="UniProtKB-SubCell"/>
</dbReference>
<evidence type="ECO:0000313" key="10">
    <source>
        <dbReference type="Proteomes" id="UP000280935"/>
    </source>
</evidence>
<protein>
    <submittedName>
        <fullName evidence="9">DedA family protein</fullName>
    </submittedName>
</protein>
<evidence type="ECO:0000256" key="3">
    <source>
        <dbReference type="ARBA" id="ARBA00022475"/>
    </source>
</evidence>
<feature type="transmembrane region" description="Helical" evidence="7">
    <location>
        <begin position="161"/>
        <end position="184"/>
    </location>
</feature>
<comment type="similarity">
    <text evidence="2">Belongs to the DedA family.</text>
</comment>
<keyword evidence="4 7" id="KW-0812">Transmembrane</keyword>
<evidence type="ECO:0000256" key="1">
    <source>
        <dbReference type="ARBA" id="ARBA00004651"/>
    </source>
</evidence>
<dbReference type="Pfam" id="PF09335">
    <property type="entry name" value="VTT_dom"/>
    <property type="match status" value="1"/>
</dbReference>
<dbReference type="PANTHER" id="PTHR42709:SF6">
    <property type="entry name" value="UNDECAPRENYL PHOSPHATE TRANSPORTER A"/>
    <property type="match status" value="1"/>
</dbReference>
<dbReference type="InterPro" id="IPR051311">
    <property type="entry name" value="DedA_domain"/>
</dbReference>
<dbReference type="EMBL" id="RQYT01000014">
    <property type="protein sequence ID" value="RRD49592.1"/>
    <property type="molecule type" value="Genomic_DNA"/>
</dbReference>
<reference evidence="9 10" key="1">
    <citation type="submission" date="2018-11" db="EMBL/GenBank/DDBJ databases">
        <title>Genomes From Bacteria Associated with the Canine Oral Cavity: a Test Case for Automated Genome-Based Taxonomic Assignment.</title>
        <authorList>
            <person name="Coil D.A."/>
            <person name="Jospin G."/>
            <person name="Darling A.E."/>
            <person name="Wallis C."/>
            <person name="Davis I.J."/>
            <person name="Harris S."/>
            <person name="Eisen J.A."/>
            <person name="Holcombe L.J."/>
            <person name="O'Flynn C."/>
        </authorList>
    </citation>
    <scope>NUCLEOTIDE SEQUENCE [LARGE SCALE GENOMIC DNA]</scope>
    <source>
        <strain evidence="9 10">OH2822_COT-296</strain>
    </source>
</reference>
<evidence type="ECO:0000256" key="2">
    <source>
        <dbReference type="ARBA" id="ARBA00010792"/>
    </source>
</evidence>
<name>A0A3P1WSI9_9ACTN</name>
<comment type="subcellular location">
    <subcellularLocation>
        <location evidence="1">Cell membrane</location>
        <topology evidence="1">Multi-pass membrane protein</topology>
    </subcellularLocation>
</comment>
<proteinExistence type="inferred from homology"/>
<keyword evidence="5 7" id="KW-1133">Transmembrane helix</keyword>
<evidence type="ECO:0000259" key="8">
    <source>
        <dbReference type="Pfam" id="PF09335"/>
    </source>
</evidence>
<feature type="domain" description="VTT" evidence="8">
    <location>
        <begin position="52"/>
        <end position="181"/>
    </location>
</feature>
<evidence type="ECO:0000256" key="7">
    <source>
        <dbReference type="SAM" id="Phobius"/>
    </source>
</evidence>
<comment type="caution">
    <text evidence="9">The sequence shown here is derived from an EMBL/GenBank/DDBJ whole genome shotgun (WGS) entry which is preliminary data.</text>
</comment>
<evidence type="ECO:0000256" key="4">
    <source>
        <dbReference type="ARBA" id="ARBA00022692"/>
    </source>
</evidence>